<dbReference type="Gene3D" id="1.10.260.40">
    <property type="entry name" value="lambda repressor-like DNA-binding domains"/>
    <property type="match status" value="1"/>
</dbReference>
<keyword evidence="8" id="KW-1185">Reference proteome</keyword>
<evidence type="ECO:0000313" key="7">
    <source>
        <dbReference type="EMBL" id="GGL61042.1"/>
    </source>
</evidence>
<dbReference type="CDD" id="cd00093">
    <property type="entry name" value="HTH_XRE"/>
    <property type="match status" value="1"/>
</dbReference>
<dbReference type="SUPFAM" id="SSF47413">
    <property type="entry name" value="lambda repressor-like DNA-binding domains"/>
    <property type="match status" value="1"/>
</dbReference>
<comment type="subcellular location">
    <subcellularLocation>
        <location evidence="1">Endomembrane system</location>
        <topology evidence="1">Multi-pass membrane protein</topology>
    </subcellularLocation>
</comment>
<dbReference type="Pfam" id="PF06803">
    <property type="entry name" value="DUF1232"/>
    <property type="match status" value="1"/>
</dbReference>
<dbReference type="AlphaFoldDB" id="A0A917S8A2"/>
<gene>
    <name evidence="7" type="ORF">GCM10007968_26270</name>
</gene>
<dbReference type="PROSITE" id="PS50943">
    <property type="entry name" value="HTH_CROC1"/>
    <property type="match status" value="1"/>
</dbReference>
<dbReference type="EMBL" id="BMOK01000013">
    <property type="protein sequence ID" value="GGL61042.1"/>
    <property type="molecule type" value="Genomic_DNA"/>
</dbReference>
<dbReference type="Proteomes" id="UP000654670">
    <property type="component" value="Unassembled WGS sequence"/>
</dbReference>
<dbReference type="InterPro" id="IPR010982">
    <property type="entry name" value="Lambda_DNA-bd_dom_sf"/>
</dbReference>
<feature type="transmembrane region" description="Helical" evidence="5">
    <location>
        <begin position="193"/>
        <end position="213"/>
    </location>
</feature>
<dbReference type="Pfam" id="PF01381">
    <property type="entry name" value="HTH_3"/>
    <property type="match status" value="1"/>
</dbReference>
<evidence type="ECO:0000256" key="5">
    <source>
        <dbReference type="SAM" id="Phobius"/>
    </source>
</evidence>
<evidence type="ECO:0000256" key="2">
    <source>
        <dbReference type="ARBA" id="ARBA00022692"/>
    </source>
</evidence>
<accession>A0A917S8A2</accession>
<evidence type="ECO:0000313" key="8">
    <source>
        <dbReference type="Proteomes" id="UP000654670"/>
    </source>
</evidence>
<sequence length="232" mass="26426">MSETGRNSDMGLLLKQLSRQRSLSMKKLSELTGIDNATISRIIHGKRRATPEHLRKFAECLEVPVADLFVAAGYLTEREQGNPDSDRDIYSSIDTIQNILESSNLLNKKFTIEDVKHQLADYEQFSKTEEGRKTILTGFEKKLQKVGSIGPFISHLKDMFERFRSGKGTPYQLAIMGGALIYFILPVDVIPDYIFPIGYLDDAIAVQIALYLLKKSETKFKRTDNFTRKIHF</sequence>
<reference evidence="7" key="2">
    <citation type="submission" date="2020-09" db="EMBL/GenBank/DDBJ databases">
        <authorList>
            <person name="Sun Q."/>
            <person name="Ohkuma M."/>
        </authorList>
    </citation>
    <scope>NUCLEOTIDE SEQUENCE</scope>
    <source>
        <strain evidence="7">JCM 15325</strain>
    </source>
</reference>
<protein>
    <submittedName>
        <fullName evidence="7">Transcriptional regulator</fullName>
    </submittedName>
</protein>
<keyword evidence="3 5" id="KW-1133">Transmembrane helix</keyword>
<evidence type="ECO:0000256" key="1">
    <source>
        <dbReference type="ARBA" id="ARBA00004127"/>
    </source>
</evidence>
<proteinExistence type="predicted"/>
<feature type="domain" description="HTH cro/C1-type" evidence="6">
    <location>
        <begin position="14"/>
        <end position="68"/>
    </location>
</feature>
<dbReference type="InterPro" id="IPR010652">
    <property type="entry name" value="DUF1232"/>
</dbReference>
<dbReference type="SMART" id="SM00530">
    <property type="entry name" value="HTH_XRE"/>
    <property type="match status" value="1"/>
</dbReference>
<keyword evidence="4 5" id="KW-0472">Membrane</keyword>
<evidence type="ECO:0000256" key="4">
    <source>
        <dbReference type="ARBA" id="ARBA00023136"/>
    </source>
</evidence>
<dbReference type="RefSeq" id="WP_188804093.1">
    <property type="nucleotide sequence ID" value="NZ_BMOK01000013.1"/>
</dbReference>
<keyword evidence="2 5" id="KW-0812">Transmembrane</keyword>
<dbReference type="GO" id="GO:0003677">
    <property type="term" value="F:DNA binding"/>
    <property type="evidence" value="ECO:0007669"/>
    <property type="project" value="InterPro"/>
</dbReference>
<evidence type="ECO:0000256" key="3">
    <source>
        <dbReference type="ARBA" id="ARBA00022989"/>
    </source>
</evidence>
<dbReference type="GO" id="GO:0012505">
    <property type="term" value="C:endomembrane system"/>
    <property type="evidence" value="ECO:0007669"/>
    <property type="project" value="UniProtKB-SubCell"/>
</dbReference>
<comment type="caution">
    <text evidence="7">The sequence shown here is derived from an EMBL/GenBank/DDBJ whole genome shotgun (WGS) entry which is preliminary data.</text>
</comment>
<organism evidence="7 8">
    <name type="scientific">Sporolactobacillus putidus</name>
    <dbReference type="NCBI Taxonomy" id="492735"/>
    <lineage>
        <taxon>Bacteria</taxon>
        <taxon>Bacillati</taxon>
        <taxon>Bacillota</taxon>
        <taxon>Bacilli</taxon>
        <taxon>Bacillales</taxon>
        <taxon>Sporolactobacillaceae</taxon>
        <taxon>Sporolactobacillus</taxon>
    </lineage>
</organism>
<dbReference type="InterPro" id="IPR001387">
    <property type="entry name" value="Cro/C1-type_HTH"/>
</dbReference>
<evidence type="ECO:0000259" key="6">
    <source>
        <dbReference type="PROSITE" id="PS50943"/>
    </source>
</evidence>
<reference evidence="7" key="1">
    <citation type="journal article" date="2014" name="Int. J. Syst. Evol. Microbiol.">
        <title>Complete genome sequence of Corynebacterium casei LMG S-19264T (=DSM 44701T), isolated from a smear-ripened cheese.</title>
        <authorList>
            <consortium name="US DOE Joint Genome Institute (JGI-PGF)"/>
            <person name="Walter F."/>
            <person name="Albersmeier A."/>
            <person name="Kalinowski J."/>
            <person name="Ruckert C."/>
        </authorList>
    </citation>
    <scope>NUCLEOTIDE SEQUENCE</scope>
    <source>
        <strain evidence="7">JCM 15325</strain>
    </source>
</reference>
<name>A0A917S8A2_9BACL</name>
<feature type="transmembrane region" description="Helical" evidence="5">
    <location>
        <begin position="169"/>
        <end position="187"/>
    </location>
</feature>